<evidence type="ECO:0000259" key="10">
    <source>
        <dbReference type="Pfam" id="PF01555"/>
    </source>
</evidence>
<keyword evidence="12" id="KW-1185">Reference proteome</keyword>
<name>A0ABD5RZ49_9EURY</name>
<dbReference type="SUPFAM" id="SSF53335">
    <property type="entry name" value="S-adenosyl-L-methionine-dependent methyltransferases"/>
    <property type="match status" value="1"/>
</dbReference>
<evidence type="ECO:0000256" key="3">
    <source>
        <dbReference type="ARBA" id="ARBA00022679"/>
    </source>
</evidence>
<gene>
    <name evidence="11" type="ORF">ACFQE1_09955</name>
</gene>
<dbReference type="GO" id="GO:0009307">
    <property type="term" value="P:DNA restriction-modification system"/>
    <property type="evidence" value="ECO:0007669"/>
    <property type="project" value="UniProtKB-KW"/>
</dbReference>
<accession>A0ABD5RZ49</accession>
<evidence type="ECO:0000256" key="1">
    <source>
        <dbReference type="ARBA" id="ARBA00010203"/>
    </source>
</evidence>
<evidence type="ECO:0000256" key="8">
    <source>
        <dbReference type="RuleBase" id="RU362026"/>
    </source>
</evidence>
<dbReference type="Pfam" id="PF01555">
    <property type="entry name" value="N6_N4_Mtase"/>
    <property type="match status" value="1"/>
</dbReference>
<proteinExistence type="inferred from homology"/>
<evidence type="ECO:0000313" key="12">
    <source>
        <dbReference type="Proteomes" id="UP001596328"/>
    </source>
</evidence>
<dbReference type="InterPro" id="IPR017985">
    <property type="entry name" value="MeTrfase_CN4_CS"/>
</dbReference>
<dbReference type="Proteomes" id="UP001596328">
    <property type="component" value="Unassembled WGS sequence"/>
</dbReference>
<keyword evidence="6" id="KW-0238">DNA-binding</keyword>
<dbReference type="InterPro" id="IPR002941">
    <property type="entry name" value="DNA_methylase_N4/N6"/>
</dbReference>
<keyword evidence="3" id="KW-0808">Transferase</keyword>
<evidence type="ECO:0000256" key="7">
    <source>
        <dbReference type="ARBA" id="ARBA00049120"/>
    </source>
</evidence>
<evidence type="ECO:0000256" key="4">
    <source>
        <dbReference type="ARBA" id="ARBA00022691"/>
    </source>
</evidence>
<dbReference type="PROSITE" id="PS00093">
    <property type="entry name" value="N4_MTASE"/>
    <property type="match status" value="1"/>
</dbReference>
<dbReference type="Gene3D" id="3.40.50.150">
    <property type="entry name" value="Vaccinia Virus protein VP39"/>
    <property type="match status" value="1"/>
</dbReference>
<dbReference type="InterPro" id="IPR001091">
    <property type="entry name" value="RM_Methyltransferase"/>
</dbReference>
<evidence type="ECO:0000313" key="11">
    <source>
        <dbReference type="EMBL" id="MFC6724694.1"/>
    </source>
</evidence>
<feature type="region of interest" description="Disordered" evidence="9">
    <location>
        <begin position="339"/>
        <end position="371"/>
    </location>
</feature>
<evidence type="ECO:0000256" key="9">
    <source>
        <dbReference type="SAM" id="MobiDB-lite"/>
    </source>
</evidence>
<evidence type="ECO:0000256" key="2">
    <source>
        <dbReference type="ARBA" id="ARBA00022603"/>
    </source>
</evidence>
<protein>
    <recommendedName>
        <fullName evidence="8">Type II methyltransferase</fullName>
        <ecNumber evidence="8">2.1.1.113</ecNumber>
    </recommendedName>
    <alternativeName>
        <fullName evidence="8">N-4 cytosine-specific methyltransferase</fullName>
    </alternativeName>
</protein>
<keyword evidence="5 8" id="KW-0680">Restriction system</keyword>
<organism evidence="11 12">
    <name type="scientific">Halobium palmae</name>
    <dbReference type="NCBI Taxonomy" id="1776492"/>
    <lineage>
        <taxon>Archaea</taxon>
        <taxon>Methanobacteriati</taxon>
        <taxon>Methanobacteriota</taxon>
        <taxon>Stenosarchaea group</taxon>
        <taxon>Halobacteria</taxon>
        <taxon>Halobacteriales</taxon>
        <taxon>Haloferacaceae</taxon>
        <taxon>Halobium</taxon>
    </lineage>
</organism>
<feature type="domain" description="DNA methylase N-4/N-6" evidence="10">
    <location>
        <begin position="23"/>
        <end position="269"/>
    </location>
</feature>
<evidence type="ECO:0000256" key="5">
    <source>
        <dbReference type="ARBA" id="ARBA00022747"/>
    </source>
</evidence>
<dbReference type="AlphaFoldDB" id="A0ABD5RZ49"/>
<comment type="catalytic activity">
    <reaction evidence="7 8">
        <text>a 2'-deoxycytidine in DNA + S-adenosyl-L-methionine = an N(4)-methyl-2'-deoxycytidine in DNA + S-adenosyl-L-homocysteine + H(+)</text>
        <dbReference type="Rhea" id="RHEA:16857"/>
        <dbReference type="Rhea" id="RHEA-COMP:11369"/>
        <dbReference type="Rhea" id="RHEA-COMP:13674"/>
        <dbReference type="ChEBI" id="CHEBI:15378"/>
        <dbReference type="ChEBI" id="CHEBI:57856"/>
        <dbReference type="ChEBI" id="CHEBI:59789"/>
        <dbReference type="ChEBI" id="CHEBI:85452"/>
        <dbReference type="ChEBI" id="CHEBI:137933"/>
        <dbReference type="EC" id="2.1.1.113"/>
    </reaction>
</comment>
<sequence length="371" mass="42078">METDHGIYLGSSNNLSEIDDNEVELVVTSPPYPMIEMWDDLFADLNPAVEAALDAGEGRKAFELMHEELDETWDEVSRVLVDGGIACVNIGDATRTVDDSFRVYQNHAHVTEYFDSLGFEPLPDVLWRKPTNSAAKFMGSGTMPPNAYATLEHEYILIFRNGKESRDFRSGNAVRYESAYFWEERNEWFSDVWEGIKGTFQELENADEALRDRSAAYPIEVPYRLVNMYSVYGDTVLDPFWGTGTTSLAAMVAGRNSVGYEIQEEFTEVFDAQVAEIEEIARDTVSKRIRRHEEFVRGRLEDGEEFKYDAENYDFPVTTKQEKQLRLYTIDGVETTEDGYTLTHSPYDRSESIGADAGGHRGQGTLGSRSK</sequence>
<dbReference type="EC" id="2.1.1.113" evidence="8"/>
<dbReference type="GO" id="GO:0032259">
    <property type="term" value="P:methylation"/>
    <property type="evidence" value="ECO:0007669"/>
    <property type="project" value="UniProtKB-KW"/>
</dbReference>
<keyword evidence="2 8" id="KW-0489">Methyltransferase</keyword>
<feature type="compositionally biased region" description="Gly residues" evidence="9">
    <location>
        <begin position="356"/>
        <end position="365"/>
    </location>
</feature>
<comment type="similarity">
    <text evidence="1">Belongs to the N(4)/N(6)-methyltransferase family. N(4) subfamily.</text>
</comment>
<dbReference type="InterPro" id="IPR029063">
    <property type="entry name" value="SAM-dependent_MTases_sf"/>
</dbReference>
<keyword evidence="4 8" id="KW-0949">S-adenosyl-L-methionine</keyword>
<comment type="caution">
    <text evidence="11">The sequence shown here is derived from an EMBL/GenBank/DDBJ whole genome shotgun (WGS) entry which is preliminary data.</text>
</comment>
<dbReference type="GO" id="GO:0003677">
    <property type="term" value="F:DNA binding"/>
    <property type="evidence" value="ECO:0007669"/>
    <property type="project" value="UniProtKB-KW"/>
</dbReference>
<dbReference type="GO" id="GO:0015667">
    <property type="term" value="F:site-specific DNA-methyltransferase (cytosine-N4-specific) activity"/>
    <property type="evidence" value="ECO:0007669"/>
    <property type="project" value="UniProtKB-EC"/>
</dbReference>
<reference evidence="11 12" key="1">
    <citation type="journal article" date="2019" name="Int. J. Syst. Evol. Microbiol.">
        <title>The Global Catalogue of Microorganisms (GCM) 10K type strain sequencing project: providing services to taxonomists for standard genome sequencing and annotation.</title>
        <authorList>
            <consortium name="The Broad Institute Genomics Platform"/>
            <consortium name="The Broad Institute Genome Sequencing Center for Infectious Disease"/>
            <person name="Wu L."/>
            <person name="Ma J."/>
        </authorList>
    </citation>
    <scope>NUCLEOTIDE SEQUENCE [LARGE SCALE GENOMIC DNA]</scope>
    <source>
        <strain evidence="11 12">NBRC 111368</strain>
    </source>
</reference>
<dbReference type="EMBL" id="JBHSWU010000252">
    <property type="protein sequence ID" value="MFC6724694.1"/>
    <property type="molecule type" value="Genomic_DNA"/>
</dbReference>
<dbReference type="PRINTS" id="PR00508">
    <property type="entry name" value="S21N4MTFRASE"/>
</dbReference>
<evidence type="ECO:0000256" key="6">
    <source>
        <dbReference type="ARBA" id="ARBA00023125"/>
    </source>
</evidence>